<dbReference type="PANTHER" id="PTHR21292:SF14">
    <property type="entry name" value="EXOCYST COMPLEX COMPONENT 3-LIKE PROTEIN 4"/>
    <property type="match status" value="1"/>
</dbReference>
<dbReference type="GO" id="GO:0000145">
    <property type="term" value="C:exocyst"/>
    <property type="evidence" value="ECO:0007669"/>
    <property type="project" value="InterPro"/>
</dbReference>
<feature type="compositionally biased region" description="Low complexity" evidence="4">
    <location>
        <begin position="144"/>
        <end position="156"/>
    </location>
</feature>
<feature type="region of interest" description="Disordered" evidence="4">
    <location>
        <begin position="142"/>
        <end position="188"/>
    </location>
</feature>
<evidence type="ECO:0000256" key="3">
    <source>
        <dbReference type="ARBA" id="ARBA00070215"/>
    </source>
</evidence>
<evidence type="ECO:0000256" key="2">
    <source>
        <dbReference type="ARBA" id="ARBA00022553"/>
    </source>
</evidence>
<dbReference type="InterPro" id="IPR042532">
    <property type="entry name" value="EXOC3/Sec6_C"/>
</dbReference>
<reference evidence="5" key="1">
    <citation type="submission" date="2025-08" db="UniProtKB">
        <authorList>
            <consortium name="Ensembl"/>
        </authorList>
    </citation>
    <scope>IDENTIFICATION</scope>
</reference>
<sequence>MGVSRGVRGGAWAVDGVGAFRPRDLRSRKNWTRLPSPALGTHAVSLSSSAGRLGSGRAGVAGTWGDLLGKRCRGRPPKRSSCYVCRSRCSLARRWLWPQALPGDTSFLTALGSPLGERVPDQATGPGLPCRVSVSAPGLGGPGPLSLLSTPSSAAAKMPSPRTVTSGPELHSPKEPAEPQLPAEGPLRANRGDAASVYHEDSRPGLGTLRRAFSRASQRASGRAPEDPGLLRRSSRFLFRSLRRTLDNGPAAVPGATNGQEVPSRALDHVSRPTSTGAGPEELEGKSVADLITERQLLAAFEQLRHLETRLVAEKASRTFEQDPTGFARRAMDVCLHYDALASEIDAIVNETLGPDGVDAAALAELAGVVRAEEEAHPEPPEDGDFLRTPRHWRQHWEDAVRRSAQERVRSAGPGEAPGAAEGGSALAQVLTELGSLVRRDLQKVQLEVHPVYAAAGFPAWETYLRAFHGAVAQRLQELAHNARGCEQLYLLLDWAANVYGSPDFLGAQNLALSSEPLPPLLAPDVWARLESEYTNFLETKIASCFDGILQLEQSRWADAEAPDVLQGRYHTPLSFDVHMLVAEHVKAAGAISKELEATTLQICARALGLFLPRFEKAFLESKAVNEPHLGANINACEELRTGLLARFPGSFKELEKPLVAATCDFQNRLLRGLQGDVQPLFRVLCTKAWLTQDVLQPLMDKVVAFAGHLERVASPWAQETLQEVHRYVVREYLAHVLGRRERFRGVERLTGSQKMGQDAQAIGNTFQGLGSEATWLGQAIPCVADILGETYKDDIQRHLETLIRSYPDIRRDHVLAILSLRRLGRRRNQRLLQHAQELLRAVVKAGGPRAAGGHVLFEEIEVPTSVDVLITCI</sequence>
<accession>A0A8D0TEY8</accession>
<organism evidence="5 6">
    <name type="scientific">Sus scrofa</name>
    <name type="common">Pig</name>
    <dbReference type="NCBI Taxonomy" id="9823"/>
    <lineage>
        <taxon>Eukaryota</taxon>
        <taxon>Metazoa</taxon>
        <taxon>Chordata</taxon>
        <taxon>Craniata</taxon>
        <taxon>Vertebrata</taxon>
        <taxon>Euteleostomi</taxon>
        <taxon>Mammalia</taxon>
        <taxon>Eutheria</taxon>
        <taxon>Laurasiatheria</taxon>
        <taxon>Artiodactyla</taxon>
        <taxon>Suina</taxon>
        <taxon>Suidae</taxon>
        <taxon>Sus</taxon>
    </lineage>
</organism>
<name>A0A8D0TEY8_PIG</name>
<dbReference type="Proteomes" id="UP000694727">
    <property type="component" value="Unplaced"/>
</dbReference>
<protein>
    <recommendedName>
        <fullName evidence="3">Exocyst complex component 3-like protein 4</fullName>
    </recommendedName>
</protein>
<evidence type="ECO:0000256" key="4">
    <source>
        <dbReference type="SAM" id="MobiDB-lite"/>
    </source>
</evidence>
<proteinExistence type="inferred from homology"/>
<dbReference type="PANTHER" id="PTHR21292">
    <property type="entry name" value="EXOCYST COMPLEX COMPONENT SEC6-RELATED"/>
    <property type="match status" value="1"/>
</dbReference>
<evidence type="ECO:0000256" key="1">
    <source>
        <dbReference type="ARBA" id="ARBA00009447"/>
    </source>
</evidence>
<comment type="similarity">
    <text evidence="1">Belongs to the SEC6 family.</text>
</comment>
<dbReference type="InterPro" id="IPR010326">
    <property type="entry name" value="EXOC3/Sec6"/>
</dbReference>
<evidence type="ECO:0000313" key="6">
    <source>
        <dbReference type="Proteomes" id="UP000694727"/>
    </source>
</evidence>
<dbReference type="Pfam" id="PF06046">
    <property type="entry name" value="Sec6"/>
    <property type="match status" value="1"/>
</dbReference>
<dbReference type="GO" id="GO:0006887">
    <property type="term" value="P:exocytosis"/>
    <property type="evidence" value="ECO:0007669"/>
    <property type="project" value="InterPro"/>
</dbReference>
<dbReference type="AlphaFoldDB" id="A0A8D0TEY8"/>
<dbReference type="Gene3D" id="1.10.357.70">
    <property type="entry name" value="Exocyst complex component Sec6, C-terminal domain"/>
    <property type="match status" value="1"/>
</dbReference>
<dbReference type="Ensembl" id="ENSSSCT00025101865.1">
    <property type="protein sequence ID" value="ENSSSCP00025045024.1"/>
    <property type="gene ID" value="ENSSSCG00025073881.1"/>
</dbReference>
<keyword evidence="2" id="KW-0597">Phosphoprotein</keyword>
<evidence type="ECO:0000313" key="5">
    <source>
        <dbReference type="Ensembl" id="ENSSSCP00025045024.1"/>
    </source>
</evidence>
<dbReference type="FunFam" id="1.10.357.70:FF:000006">
    <property type="entry name" value="Exocyst complex component 3 like 4"/>
    <property type="match status" value="1"/>
</dbReference>